<gene>
    <name evidence="1" type="ORF">A6V39_00985</name>
</gene>
<dbReference type="AlphaFoldDB" id="A0A1A9QDS6"/>
<protein>
    <submittedName>
        <fullName evidence="1">Uncharacterized protein</fullName>
    </submittedName>
</protein>
<keyword evidence="2" id="KW-1185">Reference proteome</keyword>
<proteinExistence type="predicted"/>
<organism evidence="1 2">
    <name type="scientific">Candidatus Mycoplasma haematobovis</name>
    <dbReference type="NCBI Taxonomy" id="432608"/>
    <lineage>
        <taxon>Bacteria</taxon>
        <taxon>Bacillati</taxon>
        <taxon>Mycoplasmatota</taxon>
        <taxon>Mollicutes</taxon>
        <taxon>Mycoplasmataceae</taxon>
        <taxon>Mycoplasma</taxon>
    </lineage>
</organism>
<evidence type="ECO:0000313" key="1">
    <source>
        <dbReference type="EMBL" id="OAL10627.1"/>
    </source>
</evidence>
<name>A0A1A9QDS6_9MOLU</name>
<accession>A0A1A9QDS6</accession>
<reference evidence="2" key="1">
    <citation type="submission" date="2016-04" db="EMBL/GenBank/DDBJ databases">
        <authorList>
            <person name="Quiroz-Castaneda R.E."/>
            <person name="Martinez-Ocampo F."/>
        </authorList>
    </citation>
    <scope>NUCLEOTIDE SEQUENCE [LARGE SCALE GENOMIC DNA]</scope>
    <source>
        <strain evidence="2">INIFAP01</strain>
    </source>
</reference>
<sequence length="163" mass="18589">MFKLLIKYIGISGMCGCAVLASTSFTNEDERESPHRVSLSKREGRITAVNKLEDIDVWGKQNGCSFVFIEDWNRKQIYNAEGFAGKKGGKDKEAFKTTKDNSKQNTSTTWEEAIVKAVNDFKDYCKIKLNTFSFQWSAKHNKFYIADPNITPRAEVEQVASRR</sequence>
<evidence type="ECO:0000313" key="2">
    <source>
        <dbReference type="Proteomes" id="UP000077623"/>
    </source>
</evidence>
<dbReference type="RefSeq" id="WP_187149862.1">
    <property type="nucleotide sequence ID" value="NZ_LWUJ01000010.1"/>
</dbReference>
<comment type="caution">
    <text evidence="1">The sequence shown here is derived from an EMBL/GenBank/DDBJ whole genome shotgun (WGS) entry which is preliminary data.</text>
</comment>
<dbReference type="EMBL" id="LWUJ01000010">
    <property type="protein sequence ID" value="OAL10627.1"/>
    <property type="molecule type" value="Genomic_DNA"/>
</dbReference>
<dbReference type="Proteomes" id="UP000077623">
    <property type="component" value="Unassembled WGS sequence"/>
</dbReference>